<name>A0A7C9PMK6_9MICO</name>
<keyword evidence="2" id="KW-1185">Reference proteome</keyword>
<evidence type="ECO:0000313" key="1">
    <source>
        <dbReference type="EMBL" id="NEM90887.1"/>
    </source>
</evidence>
<organism evidence="1 2">
    <name type="scientific">Galbitalea soli</name>
    <dbReference type="NCBI Taxonomy" id="1268042"/>
    <lineage>
        <taxon>Bacteria</taxon>
        <taxon>Bacillati</taxon>
        <taxon>Actinomycetota</taxon>
        <taxon>Actinomycetes</taxon>
        <taxon>Micrococcales</taxon>
        <taxon>Microbacteriaceae</taxon>
        <taxon>Galbitalea</taxon>
    </lineage>
</organism>
<sequence length="42" mass="4777">MRLHDGGAPITELMKQYGRSRKTIKKHLRTVGPLLETSVLDE</sequence>
<dbReference type="Proteomes" id="UP000479756">
    <property type="component" value="Unassembled WGS sequence"/>
</dbReference>
<gene>
    <name evidence="1" type="ORF">G3T37_05910</name>
</gene>
<evidence type="ECO:0000313" key="2">
    <source>
        <dbReference type="Proteomes" id="UP000479756"/>
    </source>
</evidence>
<comment type="caution">
    <text evidence="1">The sequence shown here is derived from an EMBL/GenBank/DDBJ whole genome shotgun (WGS) entry which is preliminary data.</text>
</comment>
<accession>A0A7C9PMK6</accession>
<dbReference type="AlphaFoldDB" id="A0A7C9PMK6"/>
<dbReference type="EMBL" id="JAAGWZ010000001">
    <property type="protein sequence ID" value="NEM90887.1"/>
    <property type="molecule type" value="Genomic_DNA"/>
</dbReference>
<dbReference type="Gene3D" id="1.10.10.60">
    <property type="entry name" value="Homeodomain-like"/>
    <property type="match status" value="1"/>
</dbReference>
<protein>
    <submittedName>
        <fullName evidence="1">Uncharacterized protein</fullName>
    </submittedName>
</protein>
<reference evidence="1 2" key="1">
    <citation type="journal article" date="2014" name="Int. J. Syst. Evol. Microbiol.">
        <title>Description of Galbitalea soli gen. nov., sp. nov., and Frondihabitans sucicola sp. nov.</title>
        <authorList>
            <person name="Kim S.J."/>
            <person name="Lim J.M."/>
            <person name="Ahn J.H."/>
            <person name="Weon H.Y."/>
            <person name="Hamada M."/>
            <person name="Suzuki K."/>
            <person name="Ahn T.Y."/>
            <person name="Kwon S.W."/>
        </authorList>
    </citation>
    <scope>NUCLEOTIDE SEQUENCE [LARGE SCALE GENOMIC DNA]</scope>
    <source>
        <strain evidence="1 2">NBRC 108727</strain>
    </source>
</reference>
<dbReference type="RefSeq" id="WP_163472489.1">
    <property type="nucleotide sequence ID" value="NZ_JAAGWZ010000001.1"/>
</dbReference>
<proteinExistence type="predicted"/>